<dbReference type="AlphaFoldDB" id="A0A367L139"/>
<accession>A0A367L139</accession>
<gene>
    <name evidence="2" type="ORF">L249_6312</name>
</gene>
<sequence>MDSWSMDIRPCPPHPGPRVKAPGKVQKIRRRAAEEREGEWTSRGGRPGGDRGETGGLRWSRIMHHASRIIQIKDPGPRTPTHHDIQDEQASTSDANTHKSI</sequence>
<organism evidence="2 3">
    <name type="scientific">Ophiocordyceps polyrhachis-furcata BCC 54312</name>
    <dbReference type="NCBI Taxonomy" id="1330021"/>
    <lineage>
        <taxon>Eukaryota</taxon>
        <taxon>Fungi</taxon>
        <taxon>Dikarya</taxon>
        <taxon>Ascomycota</taxon>
        <taxon>Pezizomycotina</taxon>
        <taxon>Sordariomycetes</taxon>
        <taxon>Hypocreomycetidae</taxon>
        <taxon>Hypocreales</taxon>
        <taxon>Ophiocordycipitaceae</taxon>
        <taxon>Ophiocordyceps</taxon>
    </lineage>
</organism>
<reference evidence="2 3" key="1">
    <citation type="journal article" date="2015" name="BMC Genomics">
        <title>Insights from the genome of Ophiocordyceps polyrhachis-furcata to pathogenicity and host specificity in insect fungi.</title>
        <authorList>
            <person name="Wichadakul D."/>
            <person name="Kobmoo N."/>
            <person name="Ingsriswang S."/>
            <person name="Tangphatsornruang S."/>
            <person name="Chantasingh D."/>
            <person name="Luangsa-ard J.J."/>
            <person name="Eurwilaichitr L."/>
        </authorList>
    </citation>
    <scope>NUCLEOTIDE SEQUENCE [LARGE SCALE GENOMIC DNA]</scope>
    <source>
        <strain evidence="2 3">BCC 54312</strain>
    </source>
</reference>
<proteinExistence type="predicted"/>
<feature type="region of interest" description="Disordered" evidence="1">
    <location>
        <begin position="1"/>
        <end position="101"/>
    </location>
</feature>
<name>A0A367L139_9HYPO</name>
<dbReference type="EMBL" id="LKCN02000021">
    <property type="protein sequence ID" value="RCI08134.1"/>
    <property type="molecule type" value="Genomic_DNA"/>
</dbReference>
<comment type="caution">
    <text evidence="2">The sequence shown here is derived from an EMBL/GenBank/DDBJ whole genome shotgun (WGS) entry which is preliminary data.</text>
</comment>
<evidence type="ECO:0000313" key="3">
    <source>
        <dbReference type="Proteomes" id="UP000253664"/>
    </source>
</evidence>
<feature type="compositionally biased region" description="Basic and acidic residues" evidence="1">
    <location>
        <begin position="31"/>
        <end position="40"/>
    </location>
</feature>
<feature type="compositionally biased region" description="Polar residues" evidence="1">
    <location>
        <begin position="88"/>
        <end position="101"/>
    </location>
</feature>
<evidence type="ECO:0000313" key="2">
    <source>
        <dbReference type="EMBL" id="RCI08134.1"/>
    </source>
</evidence>
<dbReference type="Proteomes" id="UP000253664">
    <property type="component" value="Unassembled WGS sequence"/>
</dbReference>
<protein>
    <submittedName>
        <fullName evidence="2">Uncharacterized protein</fullName>
    </submittedName>
</protein>
<keyword evidence="3" id="KW-1185">Reference proteome</keyword>
<evidence type="ECO:0000256" key="1">
    <source>
        <dbReference type="SAM" id="MobiDB-lite"/>
    </source>
</evidence>